<feature type="region of interest" description="Disordered" evidence="1">
    <location>
        <begin position="1"/>
        <end position="24"/>
    </location>
</feature>
<proteinExistence type="predicted"/>
<dbReference type="Proteomes" id="UP001151760">
    <property type="component" value="Unassembled WGS sequence"/>
</dbReference>
<dbReference type="EMBL" id="BQNB010014805">
    <property type="protein sequence ID" value="GJT32601.1"/>
    <property type="molecule type" value="Genomic_DNA"/>
</dbReference>
<name>A0ABQ5CZT6_9ASTR</name>
<evidence type="ECO:0000313" key="3">
    <source>
        <dbReference type="Proteomes" id="UP001151760"/>
    </source>
</evidence>
<reference evidence="2" key="2">
    <citation type="submission" date="2022-01" db="EMBL/GenBank/DDBJ databases">
        <authorList>
            <person name="Yamashiro T."/>
            <person name="Shiraishi A."/>
            <person name="Satake H."/>
            <person name="Nakayama K."/>
        </authorList>
    </citation>
    <scope>NUCLEOTIDE SEQUENCE</scope>
</reference>
<reference evidence="2" key="1">
    <citation type="journal article" date="2022" name="Int. J. Mol. Sci.">
        <title>Draft Genome of Tanacetum Coccineum: Genomic Comparison of Closely Related Tanacetum-Family Plants.</title>
        <authorList>
            <person name="Yamashiro T."/>
            <person name="Shiraishi A."/>
            <person name="Nakayama K."/>
            <person name="Satake H."/>
        </authorList>
    </citation>
    <scope>NUCLEOTIDE SEQUENCE</scope>
</reference>
<sequence>MGCSAVAVADPPPTARHGDGSDWKSRRCCGGRGSSVGGWRDEVEWLERVEKCGEDSPDQAKPNTTSGGVLGERDDGFGGVVDDSSRGDGGCTAAEPRLL</sequence>
<evidence type="ECO:0000313" key="2">
    <source>
        <dbReference type="EMBL" id="GJT32601.1"/>
    </source>
</evidence>
<protein>
    <submittedName>
        <fullName evidence="2">Uncharacterized protein</fullName>
    </submittedName>
</protein>
<accession>A0ABQ5CZT6</accession>
<feature type="region of interest" description="Disordered" evidence="1">
    <location>
        <begin position="51"/>
        <end position="99"/>
    </location>
</feature>
<gene>
    <name evidence="2" type="ORF">Tco_0923020</name>
</gene>
<keyword evidence="3" id="KW-1185">Reference proteome</keyword>
<organism evidence="2 3">
    <name type="scientific">Tanacetum coccineum</name>
    <dbReference type="NCBI Taxonomy" id="301880"/>
    <lineage>
        <taxon>Eukaryota</taxon>
        <taxon>Viridiplantae</taxon>
        <taxon>Streptophyta</taxon>
        <taxon>Embryophyta</taxon>
        <taxon>Tracheophyta</taxon>
        <taxon>Spermatophyta</taxon>
        <taxon>Magnoliopsida</taxon>
        <taxon>eudicotyledons</taxon>
        <taxon>Gunneridae</taxon>
        <taxon>Pentapetalae</taxon>
        <taxon>asterids</taxon>
        <taxon>campanulids</taxon>
        <taxon>Asterales</taxon>
        <taxon>Asteraceae</taxon>
        <taxon>Asteroideae</taxon>
        <taxon>Anthemideae</taxon>
        <taxon>Anthemidinae</taxon>
        <taxon>Tanacetum</taxon>
    </lineage>
</organism>
<comment type="caution">
    <text evidence="2">The sequence shown here is derived from an EMBL/GenBank/DDBJ whole genome shotgun (WGS) entry which is preliminary data.</text>
</comment>
<evidence type="ECO:0000256" key="1">
    <source>
        <dbReference type="SAM" id="MobiDB-lite"/>
    </source>
</evidence>